<evidence type="ECO:0000313" key="2">
    <source>
        <dbReference type="Proteomes" id="UP000054771"/>
    </source>
</evidence>
<dbReference type="STRING" id="454130.A0A0U5FR36"/>
<reference evidence="2" key="1">
    <citation type="journal article" date="2016" name="Genome Announc.">
        <title>Draft genome sequences of fungus Aspergillus calidoustus.</title>
        <authorList>
            <person name="Horn F."/>
            <person name="Linde J."/>
            <person name="Mattern D.J."/>
            <person name="Walther G."/>
            <person name="Guthke R."/>
            <person name="Scherlach K."/>
            <person name="Martin K."/>
            <person name="Brakhage A.A."/>
            <person name="Petzke L."/>
            <person name="Valiante V."/>
        </authorList>
    </citation>
    <scope>NUCLEOTIDE SEQUENCE [LARGE SCALE GENOMIC DNA]</scope>
    <source>
        <strain evidence="2">SF006504</strain>
    </source>
</reference>
<organism evidence="1 2">
    <name type="scientific">Aspergillus calidoustus</name>
    <dbReference type="NCBI Taxonomy" id="454130"/>
    <lineage>
        <taxon>Eukaryota</taxon>
        <taxon>Fungi</taxon>
        <taxon>Dikarya</taxon>
        <taxon>Ascomycota</taxon>
        <taxon>Pezizomycotina</taxon>
        <taxon>Eurotiomycetes</taxon>
        <taxon>Eurotiomycetidae</taxon>
        <taxon>Eurotiales</taxon>
        <taxon>Aspergillaceae</taxon>
        <taxon>Aspergillus</taxon>
        <taxon>Aspergillus subgen. Nidulantes</taxon>
    </lineage>
</organism>
<protein>
    <submittedName>
        <fullName evidence="1">Uncharacterized protein</fullName>
    </submittedName>
</protein>
<dbReference type="AlphaFoldDB" id="A0A0U5FR36"/>
<dbReference type="EMBL" id="CDMC01000001">
    <property type="protein sequence ID" value="CEL01670.1"/>
    <property type="molecule type" value="Genomic_DNA"/>
</dbReference>
<proteinExistence type="predicted"/>
<gene>
    <name evidence="1" type="ORF">ASPCAL01250</name>
</gene>
<accession>A0A0U5FR36</accession>
<dbReference type="OMA" id="LEYPCRN"/>
<dbReference type="Proteomes" id="UP000054771">
    <property type="component" value="Unassembled WGS sequence"/>
</dbReference>
<dbReference type="OrthoDB" id="4479239at2759"/>
<name>A0A0U5FR36_ASPCI</name>
<evidence type="ECO:0000313" key="1">
    <source>
        <dbReference type="EMBL" id="CEL01670.1"/>
    </source>
</evidence>
<keyword evidence="2" id="KW-1185">Reference proteome</keyword>
<sequence>MADSVSPATMEAISSKLIQCFKRLDPKNPGVVVRFYKPVFDESGKRILRFEDRSQQQCYHDKVASEGQKITRGPLKRGGKRLCCYLFRLPLHLRFQIYGELFKHDETAIEIGRLRRTGIGNLAILRVSHDIYHEASIALYHSLSYRKVFVRTYGVFTANILTRFPKPLPCCGHRQHSGIKRVCRIHKAGWYRPLGSVLFFLGATDLKIALQRRWSFEEFITILTNNEPLHIYKLSIVVTENWKVNGFDERQLIKCLSSGAFEFLGVLNFRGFTADERDVIEKLLHEHKLPNARIEREKRDVGARTLRPSL</sequence>